<proteinExistence type="predicted"/>
<evidence type="ECO:0000313" key="3">
    <source>
        <dbReference type="WBParaSite" id="MBELARI_LOCUS2567"/>
    </source>
</evidence>
<feature type="transmembrane region" description="Helical" evidence="1">
    <location>
        <begin position="149"/>
        <end position="177"/>
    </location>
</feature>
<name>A0AAF3F6Z2_9BILA</name>
<dbReference type="Pfam" id="PF10318">
    <property type="entry name" value="7TM_GPCR_Srh"/>
    <property type="match status" value="2"/>
</dbReference>
<keyword evidence="1" id="KW-1133">Transmembrane helix</keyword>
<feature type="transmembrane region" description="Helical" evidence="1">
    <location>
        <begin position="106"/>
        <end position="129"/>
    </location>
</feature>
<organism evidence="2 3">
    <name type="scientific">Mesorhabditis belari</name>
    <dbReference type="NCBI Taxonomy" id="2138241"/>
    <lineage>
        <taxon>Eukaryota</taxon>
        <taxon>Metazoa</taxon>
        <taxon>Ecdysozoa</taxon>
        <taxon>Nematoda</taxon>
        <taxon>Chromadorea</taxon>
        <taxon>Rhabditida</taxon>
        <taxon>Rhabditina</taxon>
        <taxon>Rhabditomorpha</taxon>
        <taxon>Rhabditoidea</taxon>
        <taxon>Rhabditidae</taxon>
        <taxon>Mesorhabditinae</taxon>
        <taxon>Mesorhabditis</taxon>
    </lineage>
</organism>
<feature type="transmembrane region" description="Helical" evidence="1">
    <location>
        <begin position="183"/>
        <end position="205"/>
    </location>
</feature>
<dbReference type="PANTHER" id="PTHR22941">
    <property type="entry name" value="SERPENTINE RECEPTOR"/>
    <property type="match status" value="1"/>
</dbReference>
<dbReference type="PANTHER" id="PTHR22941:SF26">
    <property type="entry name" value="SERPENTINE RECEPTOR, CLASS H"/>
    <property type="match status" value="1"/>
</dbReference>
<feature type="transmembrane region" description="Helical" evidence="1">
    <location>
        <begin position="65"/>
        <end position="86"/>
    </location>
</feature>
<feature type="transmembrane region" description="Helical" evidence="1">
    <location>
        <begin position="32"/>
        <end position="53"/>
    </location>
</feature>
<dbReference type="InterPro" id="IPR053220">
    <property type="entry name" value="Nematode_rcpt-like_serp_H"/>
</dbReference>
<keyword evidence="1" id="KW-0472">Membrane</keyword>
<keyword evidence="2" id="KW-1185">Reference proteome</keyword>
<evidence type="ECO:0000313" key="2">
    <source>
        <dbReference type="Proteomes" id="UP000887575"/>
    </source>
</evidence>
<evidence type="ECO:0000256" key="1">
    <source>
        <dbReference type="SAM" id="Phobius"/>
    </source>
</evidence>
<dbReference type="InterPro" id="IPR019422">
    <property type="entry name" value="7TM_GPCR_serpentine_rcpt_Srh"/>
</dbReference>
<reference evidence="3" key="1">
    <citation type="submission" date="2024-02" db="UniProtKB">
        <authorList>
            <consortium name="WormBaseParasite"/>
        </authorList>
    </citation>
    <scope>IDENTIFICATION</scope>
</reference>
<evidence type="ECO:0008006" key="4">
    <source>
        <dbReference type="Google" id="ProtNLM"/>
    </source>
</evidence>
<dbReference type="WBParaSite" id="MBELARI_LOCUS2567">
    <property type="protein sequence ID" value="MBELARI_LOCUS2567"/>
    <property type="gene ID" value="MBELARI_LOCUS2567"/>
</dbReference>
<feature type="transmembrane region" description="Helical" evidence="1">
    <location>
        <begin position="7"/>
        <end position="26"/>
    </location>
</feature>
<keyword evidence="1" id="KW-0812">Transmembrane</keyword>
<accession>A0AAF3F6Z2</accession>
<dbReference type="Proteomes" id="UP000887575">
    <property type="component" value="Unassembled WGS sequence"/>
</dbReference>
<dbReference type="AlphaFoldDB" id="A0AAF3F6Z2"/>
<sequence length="246" mass="28062">MHEYKWYLLNIAISIFNFDVTVGVLLRPISLFPLYGAFDIGLLNWFILTFNYGDNRDVIEALYRPALALMLGILNNTTLSLVNGFLYRWIALRPSLWLHNEKRYMYMAFFLVAYVGIAVWALLGIFSALKSNIESFSAQTIKLHRQLTLALMVQASVPFAMFIFPMGAALVMLFTGLQNVPVFYTFLLITVCSHSNFNVVLMLSLTSCYRETLRDAFYHLAEKVTGGKFKITKVKEISVQPSGSEY</sequence>
<protein>
    <recommendedName>
        <fullName evidence="4">G protein-coupled receptor</fullName>
    </recommendedName>
</protein>